<dbReference type="GeneID" id="119719253"/>
<dbReference type="InterPro" id="IPR050778">
    <property type="entry name" value="Cueball_EGF_LRP_Nidogen"/>
</dbReference>
<feature type="repeat" description="LDL-receptor class B" evidence="6">
    <location>
        <begin position="524"/>
        <end position="567"/>
    </location>
</feature>
<dbReference type="Proteomes" id="UP000887568">
    <property type="component" value="Unplaced"/>
</dbReference>
<dbReference type="SUPFAM" id="SSF57196">
    <property type="entry name" value="EGF/Laminin"/>
    <property type="match status" value="1"/>
</dbReference>
<keyword evidence="8" id="KW-0812">Transmembrane</keyword>
<dbReference type="Pfam" id="PF00058">
    <property type="entry name" value="Ldl_recept_b"/>
    <property type="match status" value="3"/>
</dbReference>
<feature type="region of interest" description="Disordered" evidence="7">
    <location>
        <begin position="705"/>
        <end position="726"/>
    </location>
</feature>
<dbReference type="AlphaFoldDB" id="A0A913YYT4"/>
<accession>A0A913YYT4</accession>
<feature type="signal peptide" evidence="9">
    <location>
        <begin position="1"/>
        <end position="25"/>
    </location>
</feature>
<evidence type="ECO:0000256" key="4">
    <source>
        <dbReference type="ARBA" id="ARBA00023157"/>
    </source>
</evidence>
<dbReference type="InterPro" id="IPR000033">
    <property type="entry name" value="LDLR_classB_rpt"/>
</dbReference>
<evidence type="ECO:0000256" key="1">
    <source>
        <dbReference type="ARBA" id="ARBA00022536"/>
    </source>
</evidence>
<keyword evidence="5" id="KW-0325">Glycoprotein</keyword>
<keyword evidence="1" id="KW-0245">EGF-like domain</keyword>
<keyword evidence="3" id="KW-0677">Repeat</keyword>
<dbReference type="FunFam" id="2.120.10.30:FF:000132">
    <property type="entry name" value="Uncharacterized protein"/>
    <property type="match status" value="1"/>
</dbReference>
<evidence type="ECO:0000256" key="8">
    <source>
        <dbReference type="SAM" id="Phobius"/>
    </source>
</evidence>
<dbReference type="OMA" id="CTEHTES"/>
<name>A0A913YYT4_PATMI</name>
<dbReference type="PANTHER" id="PTHR46513">
    <property type="entry name" value="VITELLOGENIN RECEPTOR-LIKE PROTEIN-RELATED-RELATED"/>
    <property type="match status" value="1"/>
</dbReference>
<keyword evidence="4" id="KW-1015">Disulfide bond</keyword>
<feature type="chain" id="PRO_5037778299" evidence="9">
    <location>
        <begin position="26"/>
        <end position="833"/>
    </location>
</feature>
<keyword evidence="8" id="KW-1133">Transmembrane helix</keyword>
<dbReference type="Pfam" id="PF14670">
    <property type="entry name" value="FXa_inhibition"/>
    <property type="match status" value="1"/>
</dbReference>
<dbReference type="Gene3D" id="2.120.10.30">
    <property type="entry name" value="TolB, C-terminal domain"/>
    <property type="match status" value="2"/>
</dbReference>
<dbReference type="SMART" id="SM00135">
    <property type="entry name" value="LY"/>
    <property type="match status" value="8"/>
</dbReference>
<dbReference type="PANTHER" id="PTHR46513:SF44">
    <property type="entry name" value="LDL RECEPTOR RELATED PROTEIN 4"/>
    <property type="match status" value="1"/>
</dbReference>
<evidence type="ECO:0000313" key="10">
    <source>
        <dbReference type="EnsemblMetazoa" id="XP_038044557.1"/>
    </source>
</evidence>
<feature type="region of interest" description="Disordered" evidence="7">
    <location>
        <begin position="767"/>
        <end position="833"/>
    </location>
</feature>
<dbReference type="InterPro" id="IPR018247">
    <property type="entry name" value="EF_Hand_1_Ca_BS"/>
</dbReference>
<reference evidence="10" key="1">
    <citation type="submission" date="2022-11" db="UniProtKB">
        <authorList>
            <consortium name="EnsemblMetazoa"/>
        </authorList>
    </citation>
    <scope>IDENTIFICATION</scope>
</reference>
<feature type="repeat" description="LDL-receptor class B" evidence="6">
    <location>
        <begin position="395"/>
        <end position="437"/>
    </location>
</feature>
<dbReference type="PROSITE" id="PS00018">
    <property type="entry name" value="EF_HAND_1"/>
    <property type="match status" value="1"/>
</dbReference>
<protein>
    <submittedName>
        <fullName evidence="10">Uncharacterized protein</fullName>
    </submittedName>
</protein>
<evidence type="ECO:0000256" key="7">
    <source>
        <dbReference type="SAM" id="MobiDB-lite"/>
    </source>
</evidence>
<organism evidence="10 11">
    <name type="scientific">Patiria miniata</name>
    <name type="common">Bat star</name>
    <name type="synonym">Asterina miniata</name>
    <dbReference type="NCBI Taxonomy" id="46514"/>
    <lineage>
        <taxon>Eukaryota</taxon>
        <taxon>Metazoa</taxon>
        <taxon>Echinodermata</taxon>
        <taxon>Eleutherozoa</taxon>
        <taxon>Asterozoa</taxon>
        <taxon>Asteroidea</taxon>
        <taxon>Valvatacea</taxon>
        <taxon>Valvatida</taxon>
        <taxon>Asterinidae</taxon>
        <taxon>Patiria</taxon>
    </lineage>
</organism>
<evidence type="ECO:0000256" key="5">
    <source>
        <dbReference type="ARBA" id="ARBA00023180"/>
    </source>
</evidence>
<dbReference type="EnsemblMetazoa" id="XM_038188629.1">
    <property type="protein sequence ID" value="XP_038044557.1"/>
    <property type="gene ID" value="LOC119719253"/>
</dbReference>
<proteinExistence type="predicted"/>
<feature type="repeat" description="LDL-receptor class B" evidence="6">
    <location>
        <begin position="156"/>
        <end position="203"/>
    </location>
</feature>
<evidence type="ECO:0000256" key="6">
    <source>
        <dbReference type="PROSITE-ProRule" id="PRU00461"/>
    </source>
</evidence>
<dbReference type="RefSeq" id="XP_038044557.1">
    <property type="nucleotide sequence ID" value="XM_038188629.1"/>
</dbReference>
<keyword evidence="2 9" id="KW-0732">Signal</keyword>
<sequence>MAPLLSPWLLVMLGMADVYFDGTKANTIVEARGESICSYRIDNETKLLTNPVCFLDDQDFVVALATDANENIIFFSDIISGKLFKYRRDQAQPAQLLYGLGSVEGVAVDWLAKNLYWTDFQLNHICVSRYDGNNRAIIVSDDVLNPRGIVTEPFDGLLFWADLRGVSDQEGRIERSDMDGTARFAIVDNDLVSPSGLVIDFQEKRLYFADRGTDKIESVTYDGQDRRVLYQQIGADFFGITIHGDVLYATVWQSTEADGKIMAITYQGVNEGQVLQTLEHTGQALGITTEDMAYQPRRLNGLTGACGGLNGDCDHLCLPTSAARRACGCRTGYRLADDGVSCVTDYSDERFFLVVDSSLNTIFQIDASTDSHDIAALAIDDLVFPVSLAYDHVEGMVYWTDRALSAIRRAKLDGSMTESVLIGNINDPGGLALDTRRRLVYWTDEDKNEIGVASIDFGARVFIDQDLDEPRAIAVDLLNGDVYWTDWGAVAKIERASRDGTNREVLVDQELGWPNCLALDSQNEVMYWCDALRDRIEMSDMDGGNRITLVEFIEEVHPFSLVIYGDYVYWTDWLRHRLTRADRWTGQGLEEVGKEEFLRMQGLVAFETADIFEEESPVTEGGSEVTDYVPASPTTTASPPMNGALNLTVIIAAAGGGLALLVVIVLVVCCVVKCARSKGGRGPDDHVPMSVRSTSFVGSYDPSGLPSPVLANNNPPPLPPARKKSDPIYEDIDEYQKSGAAYQAYLNPAFREGDGDEAASARYVKRITLDDAPKKTAPAPPKNPEQRPKAKKPAPKPPAKPGAKKTQPRPDQTYLTPDAAQEQDYMALRVQAP</sequence>
<dbReference type="OrthoDB" id="9990982at2759"/>
<evidence type="ECO:0000256" key="2">
    <source>
        <dbReference type="ARBA" id="ARBA00022729"/>
    </source>
</evidence>
<feature type="repeat" description="LDL-receptor class B" evidence="6">
    <location>
        <begin position="480"/>
        <end position="523"/>
    </location>
</feature>
<dbReference type="PROSITE" id="PS51120">
    <property type="entry name" value="LDLRB"/>
    <property type="match status" value="6"/>
</dbReference>
<dbReference type="FunFam" id="2.120.10.30:FF:000241">
    <property type="entry name" value="Low-density lipoprotein receptor-related protein 6"/>
    <property type="match status" value="1"/>
</dbReference>
<evidence type="ECO:0000256" key="9">
    <source>
        <dbReference type="SAM" id="SignalP"/>
    </source>
</evidence>
<keyword evidence="8" id="KW-0472">Membrane</keyword>
<feature type="transmembrane region" description="Helical" evidence="8">
    <location>
        <begin position="647"/>
        <end position="672"/>
    </location>
</feature>
<dbReference type="SUPFAM" id="SSF63825">
    <property type="entry name" value="YWTD domain"/>
    <property type="match status" value="2"/>
</dbReference>
<feature type="repeat" description="LDL-receptor class B" evidence="6">
    <location>
        <begin position="438"/>
        <end position="479"/>
    </location>
</feature>
<keyword evidence="11" id="KW-1185">Reference proteome</keyword>
<feature type="repeat" description="LDL-receptor class B" evidence="6">
    <location>
        <begin position="113"/>
        <end position="155"/>
    </location>
</feature>
<evidence type="ECO:0000256" key="3">
    <source>
        <dbReference type="ARBA" id="ARBA00022737"/>
    </source>
</evidence>
<evidence type="ECO:0000313" key="11">
    <source>
        <dbReference type="Proteomes" id="UP000887568"/>
    </source>
</evidence>
<dbReference type="InterPro" id="IPR011042">
    <property type="entry name" value="6-blade_b-propeller_TolB-like"/>
</dbReference>